<dbReference type="Gene3D" id="3.60.15.10">
    <property type="entry name" value="Ribonuclease Z/Hydroxyacylglutathione hydrolase-like"/>
    <property type="match status" value="1"/>
</dbReference>
<dbReference type="Gene3D" id="1.10.10.10">
    <property type="entry name" value="Winged helix-like DNA-binding domain superfamily/Winged helix DNA-binding domain"/>
    <property type="match status" value="1"/>
</dbReference>
<dbReference type="PANTHER" id="PTHR23131">
    <property type="entry name" value="ENDORIBONUCLEASE LACTB2"/>
    <property type="match status" value="1"/>
</dbReference>
<dbReference type="Pfam" id="PF21221">
    <property type="entry name" value="B_lactamase-like_C"/>
    <property type="match status" value="1"/>
</dbReference>
<dbReference type="Pfam" id="PF00753">
    <property type="entry name" value="Lactamase_B"/>
    <property type="match status" value="1"/>
</dbReference>
<dbReference type="KEGG" id="dku:Desku_2910"/>
<organism evidence="2 3">
    <name type="scientific">Desulfofundulus kuznetsovii (strain DSM 6115 / VKM B-1805 / 17)</name>
    <name type="common">Desulfotomaculum kuznetsovii</name>
    <dbReference type="NCBI Taxonomy" id="760568"/>
    <lineage>
        <taxon>Bacteria</taxon>
        <taxon>Bacillati</taxon>
        <taxon>Bacillota</taxon>
        <taxon>Clostridia</taxon>
        <taxon>Eubacteriales</taxon>
        <taxon>Peptococcaceae</taxon>
        <taxon>Desulfofundulus</taxon>
    </lineage>
</organism>
<name>A0AAU8PG04_DESK7</name>
<dbReference type="InterPro" id="IPR001279">
    <property type="entry name" value="Metallo-B-lactamas"/>
</dbReference>
<evidence type="ECO:0000313" key="3">
    <source>
        <dbReference type="Proteomes" id="UP000009229"/>
    </source>
</evidence>
<evidence type="ECO:0000259" key="1">
    <source>
        <dbReference type="SMART" id="SM00849"/>
    </source>
</evidence>
<evidence type="ECO:0000313" key="2">
    <source>
        <dbReference type="EMBL" id="AEG16415.1"/>
    </source>
</evidence>
<dbReference type="InterPro" id="IPR036866">
    <property type="entry name" value="RibonucZ/Hydroxyglut_hydro"/>
</dbReference>
<dbReference type="AlphaFoldDB" id="A0AAU8PG04"/>
<reference evidence="3" key="1">
    <citation type="submission" date="2011-05" db="EMBL/GenBank/DDBJ databases">
        <title>Complete sequence of Desulfotomaculum kuznetsovii DSM 6115.</title>
        <authorList>
            <person name="Lucas S."/>
            <person name="Han J."/>
            <person name="Lapidus A."/>
            <person name="Cheng J.-F."/>
            <person name="Goodwin L."/>
            <person name="Pitluck S."/>
            <person name="Peters L."/>
            <person name="Mikhailova N."/>
            <person name="Lu M."/>
            <person name="Saunders E."/>
            <person name="Han C."/>
            <person name="Tapia R."/>
            <person name="Land M."/>
            <person name="Hauser L."/>
            <person name="Kyrpides N."/>
            <person name="Ivanova N."/>
            <person name="Pagani I."/>
            <person name="Nazina T."/>
            <person name="Ivanova A."/>
            <person name="Parshina S."/>
            <person name="Kuever J."/>
            <person name="Muyzer G."/>
            <person name="Plugge C."/>
            <person name="Stams A."/>
            <person name="Woyke T."/>
        </authorList>
    </citation>
    <scope>NUCLEOTIDE SEQUENCE [LARGE SCALE GENOMIC DNA]</scope>
    <source>
        <strain evidence="3">DSM 6115 / VKM B-1805 / 17</strain>
    </source>
</reference>
<dbReference type="CDD" id="cd07725">
    <property type="entry name" value="TTHA1429-like_MBL-fold"/>
    <property type="match status" value="1"/>
</dbReference>
<dbReference type="InterPro" id="IPR048933">
    <property type="entry name" value="B_lactamase-like_C"/>
</dbReference>
<dbReference type="RefSeq" id="WP_013823926.1">
    <property type="nucleotide sequence ID" value="NC_015573.1"/>
</dbReference>
<proteinExistence type="predicted"/>
<sequence>MLIDEQLGIHRVKLPLPFRLDHVNCYAIKGSNGWWLIDTGLNTEASRKTWQQFMETYQVRVNDIRGIYLTHFHPDHYGAAGWLQKMSGTPVYISAEDAAAAQRYWEKGEQIWSSVKKMFIENGMPQDLTAAVVECMLQMIPLTRPHPRLNIIKPGETIQLGDYNYLIILTPGHSDGHVCFYNIEKYILFSGDHLLPKITSNISLLPYSAPNPLANFMQSFQQNRHLKCRRILPAHGEPFDCLEERINQLETHHRERLELIKKIAFQGATAYDVCTKIFDKNLSPHEIRFAMAETLAHMVFLLKRGELKVYKRDGVYIFSGNDSVPELSMDVGRGDAS</sequence>
<protein>
    <submittedName>
        <fullName evidence="2">Beta-lactamase domain-containing protein</fullName>
    </submittedName>
</protein>
<dbReference type="Proteomes" id="UP000009229">
    <property type="component" value="Chromosome"/>
</dbReference>
<gene>
    <name evidence="2" type="ordered locus">Desku_2910</name>
</gene>
<dbReference type="SUPFAM" id="SSF56281">
    <property type="entry name" value="Metallo-hydrolase/oxidoreductase"/>
    <property type="match status" value="1"/>
</dbReference>
<keyword evidence="3" id="KW-1185">Reference proteome</keyword>
<dbReference type="InterPro" id="IPR036388">
    <property type="entry name" value="WH-like_DNA-bd_sf"/>
</dbReference>
<dbReference type="InterPro" id="IPR050662">
    <property type="entry name" value="Sec-metab_biosynth-thioest"/>
</dbReference>
<dbReference type="EMBL" id="CP002770">
    <property type="protein sequence ID" value="AEG16415.1"/>
    <property type="molecule type" value="Genomic_DNA"/>
</dbReference>
<dbReference type="SMART" id="SM00849">
    <property type="entry name" value="Lactamase_B"/>
    <property type="match status" value="1"/>
</dbReference>
<feature type="domain" description="Metallo-beta-lactamase" evidence="1">
    <location>
        <begin position="22"/>
        <end position="235"/>
    </location>
</feature>
<accession>A0AAU8PG04</accession>
<dbReference type="PANTHER" id="PTHR23131:SF4">
    <property type="entry name" value="METALLO-BETA-LACTAMASE SUPERFAMILY POTEIN"/>
    <property type="match status" value="1"/>
</dbReference>